<evidence type="ECO:0000313" key="7">
    <source>
        <dbReference type="EMBL" id="KRL89627.1"/>
    </source>
</evidence>
<dbReference type="Proteomes" id="UP000051036">
    <property type="component" value="Unassembled WGS sequence"/>
</dbReference>
<dbReference type="PANTHER" id="PTHR37422">
    <property type="entry name" value="TEICHURONIC ACID BIOSYNTHESIS PROTEIN TUAE"/>
    <property type="match status" value="1"/>
</dbReference>
<comment type="subcellular location">
    <subcellularLocation>
        <location evidence="1">Membrane</location>
        <topology evidence="1">Multi-pass membrane protein</topology>
    </subcellularLocation>
</comment>
<feature type="transmembrane region" description="Helical" evidence="5">
    <location>
        <begin position="203"/>
        <end position="221"/>
    </location>
</feature>
<feature type="domain" description="O-antigen ligase-related" evidence="6">
    <location>
        <begin position="50"/>
        <end position="183"/>
    </location>
</feature>
<dbReference type="AlphaFoldDB" id="A0A0R1UJT9"/>
<evidence type="ECO:0000256" key="4">
    <source>
        <dbReference type="ARBA" id="ARBA00023136"/>
    </source>
</evidence>
<protein>
    <recommendedName>
        <fullName evidence="6">O-antigen ligase-related domain-containing protein</fullName>
    </recommendedName>
</protein>
<evidence type="ECO:0000313" key="8">
    <source>
        <dbReference type="Proteomes" id="UP000051036"/>
    </source>
</evidence>
<dbReference type="PANTHER" id="PTHR37422:SF13">
    <property type="entry name" value="LIPOPOLYSACCHARIDE BIOSYNTHESIS PROTEIN PA4999-RELATED"/>
    <property type="match status" value="1"/>
</dbReference>
<dbReference type="EMBL" id="AZFM01000020">
    <property type="protein sequence ID" value="KRL89627.1"/>
    <property type="molecule type" value="Genomic_DNA"/>
</dbReference>
<evidence type="ECO:0000256" key="3">
    <source>
        <dbReference type="ARBA" id="ARBA00022989"/>
    </source>
</evidence>
<gene>
    <name evidence="7" type="ORF">FC46_GL000730</name>
</gene>
<name>A0A0R1UJT9_9LACO</name>
<dbReference type="Pfam" id="PF04932">
    <property type="entry name" value="Wzy_C"/>
    <property type="match status" value="1"/>
</dbReference>
<feature type="transmembrane region" description="Helical" evidence="5">
    <location>
        <begin position="170"/>
        <end position="191"/>
    </location>
</feature>
<proteinExistence type="predicted"/>
<keyword evidence="8" id="KW-1185">Reference proteome</keyword>
<keyword evidence="3 5" id="KW-1133">Transmembrane helix</keyword>
<feature type="transmembrane region" description="Helical" evidence="5">
    <location>
        <begin position="86"/>
        <end position="104"/>
    </location>
</feature>
<evidence type="ECO:0000259" key="6">
    <source>
        <dbReference type="Pfam" id="PF04932"/>
    </source>
</evidence>
<sequence length="248" mass="28604">MGYDNGVAYNLLTLLGINYFLYSRDYSMKRLKFVYYYDYFFITPRINIFNLISLISIFIIGSATGSLIICIFIILVNVGYLLKIEYNPWIFFTLYIILFFMIIMSNDQSALITSLTEAMGRDGGFTGRSLLWKKAVELILQKPFLGWGNNSDIIEVWGSLFSAHNQILDLVLRGGFLTLLFYLALQAYTFFLLKKNQLQTSNVLLIVNFCFLLGGLMEAGIRPVQFIFLALTITPYYEQNIRKRSTND</sequence>
<dbReference type="GO" id="GO:0016020">
    <property type="term" value="C:membrane"/>
    <property type="evidence" value="ECO:0007669"/>
    <property type="project" value="UniProtKB-SubCell"/>
</dbReference>
<evidence type="ECO:0000256" key="5">
    <source>
        <dbReference type="SAM" id="Phobius"/>
    </source>
</evidence>
<reference evidence="7 8" key="1">
    <citation type="journal article" date="2015" name="Genome Announc.">
        <title>Expanding the biotechnology potential of lactobacilli through comparative genomics of 213 strains and associated genera.</title>
        <authorList>
            <person name="Sun Z."/>
            <person name="Harris H.M."/>
            <person name="McCann A."/>
            <person name="Guo C."/>
            <person name="Argimon S."/>
            <person name="Zhang W."/>
            <person name="Yang X."/>
            <person name="Jeffery I.B."/>
            <person name="Cooney J.C."/>
            <person name="Kagawa T.F."/>
            <person name="Liu W."/>
            <person name="Song Y."/>
            <person name="Salvetti E."/>
            <person name="Wrobel A."/>
            <person name="Rasinkangas P."/>
            <person name="Parkhill J."/>
            <person name="Rea M.C."/>
            <person name="O'Sullivan O."/>
            <person name="Ritari J."/>
            <person name="Douillard F.P."/>
            <person name="Paul Ross R."/>
            <person name="Yang R."/>
            <person name="Briner A.E."/>
            <person name="Felis G.E."/>
            <person name="de Vos W.M."/>
            <person name="Barrangou R."/>
            <person name="Klaenhammer T.R."/>
            <person name="Caufield P.W."/>
            <person name="Cui Y."/>
            <person name="Zhang H."/>
            <person name="O'Toole P.W."/>
        </authorList>
    </citation>
    <scope>NUCLEOTIDE SEQUENCE [LARGE SCALE GENOMIC DNA]</scope>
    <source>
        <strain evidence="7 8">DSM 16043</strain>
    </source>
</reference>
<dbReference type="PATRIC" id="fig|1423763.3.peg.735"/>
<evidence type="ECO:0000256" key="2">
    <source>
        <dbReference type="ARBA" id="ARBA00022692"/>
    </source>
</evidence>
<keyword evidence="4 5" id="KW-0472">Membrane</keyword>
<feature type="transmembrane region" description="Helical" evidence="5">
    <location>
        <begin position="6"/>
        <end position="22"/>
    </location>
</feature>
<feature type="transmembrane region" description="Helical" evidence="5">
    <location>
        <begin position="51"/>
        <end position="80"/>
    </location>
</feature>
<dbReference type="InterPro" id="IPR051533">
    <property type="entry name" value="WaaL-like"/>
</dbReference>
<comment type="caution">
    <text evidence="7">The sequence shown here is derived from an EMBL/GenBank/DDBJ whole genome shotgun (WGS) entry which is preliminary data.</text>
</comment>
<dbReference type="InterPro" id="IPR007016">
    <property type="entry name" value="O-antigen_ligase-rel_domated"/>
</dbReference>
<evidence type="ECO:0000256" key="1">
    <source>
        <dbReference type="ARBA" id="ARBA00004141"/>
    </source>
</evidence>
<organism evidence="7 8">
    <name type="scientific">Lactobacillus kalixensis DSM 16043</name>
    <dbReference type="NCBI Taxonomy" id="1423763"/>
    <lineage>
        <taxon>Bacteria</taxon>
        <taxon>Bacillati</taxon>
        <taxon>Bacillota</taxon>
        <taxon>Bacilli</taxon>
        <taxon>Lactobacillales</taxon>
        <taxon>Lactobacillaceae</taxon>
        <taxon>Lactobacillus</taxon>
    </lineage>
</organism>
<accession>A0A0R1UJT9</accession>
<keyword evidence="2 5" id="KW-0812">Transmembrane</keyword>
<dbReference type="STRING" id="1423763.FC46_GL000730"/>